<dbReference type="PANTHER" id="PTHR43420:SF12">
    <property type="entry name" value="N-ACETYLTRANSFERASE DOMAIN-CONTAINING PROTEIN"/>
    <property type="match status" value="1"/>
</dbReference>
<dbReference type="SUPFAM" id="SSF55729">
    <property type="entry name" value="Acyl-CoA N-acyltransferases (Nat)"/>
    <property type="match status" value="2"/>
</dbReference>
<proteinExistence type="predicted"/>
<protein>
    <submittedName>
        <fullName evidence="4">GNAT family N-acetyltransferase</fullName>
    </submittedName>
</protein>
<dbReference type="PANTHER" id="PTHR43420">
    <property type="entry name" value="ACETYLTRANSFERASE"/>
    <property type="match status" value="1"/>
</dbReference>
<dbReference type="EMBL" id="VKID01000002">
    <property type="protein sequence ID" value="TRX99177.1"/>
    <property type="molecule type" value="Genomic_DNA"/>
</dbReference>
<name>A0A553IG63_ACHLA</name>
<reference evidence="4 5" key="1">
    <citation type="submission" date="2019-07" db="EMBL/GenBank/DDBJ databases">
        <title>Genome sequence of Acholeplasma laidlawii strain with increased resistance to erythromycin.</title>
        <authorList>
            <person name="Medvedeva E.S."/>
            <person name="Baranova N.B."/>
            <person name="Siniagina M.N."/>
            <person name="Mouzykantov A."/>
            <person name="Chernova O.A."/>
            <person name="Chernov V.M."/>
        </authorList>
    </citation>
    <scope>NUCLEOTIDE SEQUENCE [LARGE SCALE GENOMIC DNA]</scope>
    <source>
        <strain evidence="4 5">PG8REry</strain>
    </source>
</reference>
<dbReference type="InterPro" id="IPR016181">
    <property type="entry name" value="Acyl_CoA_acyltransferase"/>
</dbReference>
<dbReference type="GeneID" id="41339341"/>
<dbReference type="Pfam" id="PF00583">
    <property type="entry name" value="Acetyltransf_1"/>
    <property type="match status" value="2"/>
</dbReference>
<dbReference type="CDD" id="cd04301">
    <property type="entry name" value="NAT_SF"/>
    <property type="match status" value="2"/>
</dbReference>
<gene>
    <name evidence="4" type="ORF">FNV44_05575</name>
</gene>
<evidence type="ECO:0000313" key="4">
    <source>
        <dbReference type="EMBL" id="TRX99177.1"/>
    </source>
</evidence>
<evidence type="ECO:0000256" key="2">
    <source>
        <dbReference type="ARBA" id="ARBA00023315"/>
    </source>
</evidence>
<feature type="domain" description="N-acetyltransferase" evidence="3">
    <location>
        <begin position="190"/>
        <end position="325"/>
    </location>
</feature>
<dbReference type="InterPro" id="IPR000182">
    <property type="entry name" value="GNAT_dom"/>
</dbReference>
<dbReference type="PROSITE" id="PS51186">
    <property type="entry name" value="GNAT"/>
    <property type="match status" value="2"/>
</dbReference>
<dbReference type="Proteomes" id="UP000315938">
    <property type="component" value="Unassembled WGS sequence"/>
</dbReference>
<sequence>MHITKLEDKHLSEALNLFNKTTNRGDFLYEKLNIDQFRMKFLESTSIYDIHSFVAVENDQVTGFISGTYDKDTKKSYISMIIVDEKHMRKGIGSMLLKTLEDTLIKQDLMVKKIEIVFFNPVGFSWIVPNTDAIHPNAPGIDQNSVAYLFFKSKNYIDFAVQNAYYMDIRDYEFSNQTSEVISSVEEKGVKFAYYDIEKDHGLVELLDDLGSPVWKKTVTIHVEKMKDKNTLLVPTFNHRVIGFTGPLIVEANKRGYFAGIGTHSEFRGFGLGKALFAKLVMGLKNLGASYMTLFTGENNPARRMYEKEGFKIVRTFIDMRKVDF</sequence>
<feature type="domain" description="N-acetyltransferase" evidence="3">
    <location>
        <begin position="1"/>
        <end position="155"/>
    </location>
</feature>
<comment type="caution">
    <text evidence="4">The sequence shown here is derived from an EMBL/GenBank/DDBJ whole genome shotgun (WGS) entry which is preliminary data.</text>
</comment>
<evidence type="ECO:0000313" key="5">
    <source>
        <dbReference type="Proteomes" id="UP000315938"/>
    </source>
</evidence>
<dbReference type="GO" id="GO:0016747">
    <property type="term" value="F:acyltransferase activity, transferring groups other than amino-acyl groups"/>
    <property type="evidence" value="ECO:0007669"/>
    <property type="project" value="InterPro"/>
</dbReference>
<dbReference type="AlphaFoldDB" id="A0A553IG63"/>
<keyword evidence="2" id="KW-0012">Acyltransferase</keyword>
<dbReference type="RefSeq" id="WP_012243132.1">
    <property type="nucleotide sequence ID" value="NZ_JACAOE010000002.1"/>
</dbReference>
<dbReference type="InterPro" id="IPR050680">
    <property type="entry name" value="YpeA/RimI_acetyltransf"/>
</dbReference>
<accession>A0A553IG63</accession>
<keyword evidence="1 4" id="KW-0808">Transferase</keyword>
<evidence type="ECO:0000259" key="3">
    <source>
        <dbReference type="PROSITE" id="PS51186"/>
    </source>
</evidence>
<dbReference type="Gene3D" id="3.40.630.30">
    <property type="match status" value="2"/>
</dbReference>
<evidence type="ECO:0000256" key="1">
    <source>
        <dbReference type="ARBA" id="ARBA00022679"/>
    </source>
</evidence>
<organism evidence="4 5">
    <name type="scientific">Acholeplasma laidlawii</name>
    <dbReference type="NCBI Taxonomy" id="2148"/>
    <lineage>
        <taxon>Bacteria</taxon>
        <taxon>Bacillati</taxon>
        <taxon>Mycoplasmatota</taxon>
        <taxon>Mollicutes</taxon>
        <taxon>Acholeplasmatales</taxon>
        <taxon>Acholeplasmataceae</taxon>
        <taxon>Acholeplasma</taxon>
    </lineage>
</organism>